<dbReference type="SUPFAM" id="SSF47473">
    <property type="entry name" value="EF-hand"/>
    <property type="match status" value="2"/>
</dbReference>
<dbReference type="SUPFAM" id="SSF48065">
    <property type="entry name" value="DBL homology domain (DH-domain)"/>
    <property type="match status" value="1"/>
</dbReference>
<dbReference type="Pfam" id="PF12763">
    <property type="entry name" value="EH"/>
    <property type="match status" value="2"/>
</dbReference>
<evidence type="ECO:0000313" key="17">
    <source>
        <dbReference type="Proteomes" id="UP001176941"/>
    </source>
</evidence>
<dbReference type="SMART" id="SM00239">
    <property type="entry name" value="C2"/>
    <property type="match status" value="1"/>
</dbReference>
<evidence type="ECO:0000256" key="6">
    <source>
        <dbReference type="ARBA" id="ARBA00022837"/>
    </source>
</evidence>
<evidence type="ECO:0000259" key="14">
    <source>
        <dbReference type="PROSITE" id="PS50031"/>
    </source>
</evidence>
<feature type="compositionally biased region" description="Low complexity" evidence="9">
    <location>
        <begin position="811"/>
        <end position="833"/>
    </location>
</feature>
<dbReference type="SUPFAM" id="SSF49562">
    <property type="entry name" value="C2 domain (Calcium/lipid-binding domain, CaLB)"/>
    <property type="match status" value="1"/>
</dbReference>
<feature type="domain" description="SH3" evidence="10">
    <location>
        <begin position="1036"/>
        <end position="1100"/>
    </location>
</feature>
<feature type="region of interest" description="Disordered" evidence="9">
    <location>
        <begin position="716"/>
        <end position="742"/>
    </location>
</feature>
<dbReference type="PROSITE" id="PS50003">
    <property type="entry name" value="PH_DOMAIN"/>
    <property type="match status" value="1"/>
</dbReference>
<dbReference type="Pfam" id="PF14604">
    <property type="entry name" value="SH3_9"/>
    <property type="match status" value="2"/>
</dbReference>
<dbReference type="CDD" id="cd11992">
    <property type="entry name" value="SH3_Intersectin2_3"/>
    <property type="match status" value="1"/>
</dbReference>
<feature type="compositionally biased region" description="Basic and acidic residues" evidence="9">
    <location>
        <begin position="716"/>
        <end position="741"/>
    </location>
</feature>
<dbReference type="SMART" id="SM00233">
    <property type="entry name" value="PH"/>
    <property type="match status" value="1"/>
</dbReference>
<dbReference type="Pfam" id="PF00621">
    <property type="entry name" value="RhoGEF"/>
    <property type="match status" value="1"/>
</dbReference>
<dbReference type="PANTHER" id="PTHR46006">
    <property type="entry name" value="RHO GUANINE NUCLEOTIDE EXCHANGE FACTOR AT 64C, ISOFORM A"/>
    <property type="match status" value="1"/>
</dbReference>
<dbReference type="CDD" id="cd00052">
    <property type="entry name" value="EH"/>
    <property type="match status" value="2"/>
</dbReference>
<evidence type="ECO:0000256" key="8">
    <source>
        <dbReference type="SAM" id="Coils"/>
    </source>
</evidence>
<feature type="region of interest" description="Disordered" evidence="9">
    <location>
        <begin position="217"/>
        <end position="243"/>
    </location>
</feature>
<feature type="domain" description="C2" evidence="12">
    <location>
        <begin position="1535"/>
        <end position="1651"/>
    </location>
</feature>
<dbReference type="PROSITE" id="PS50004">
    <property type="entry name" value="C2"/>
    <property type="match status" value="1"/>
</dbReference>
<dbReference type="Proteomes" id="UP001176941">
    <property type="component" value="Chromosome 4"/>
</dbReference>
<dbReference type="CDD" id="cd11988">
    <property type="entry name" value="SH3_Intersectin2_1"/>
    <property type="match status" value="1"/>
</dbReference>
<gene>
    <name evidence="16" type="ORF">MRATA1EN1_LOCUS23588</name>
</gene>
<dbReference type="InterPro" id="IPR000008">
    <property type="entry name" value="C2_dom"/>
</dbReference>
<dbReference type="Gene3D" id="2.30.30.40">
    <property type="entry name" value="SH3 Domains"/>
    <property type="match status" value="5"/>
</dbReference>
<dbReference type="PRINTS" id="PR00452">
    <property type="entry name" value="SH3DOMAIN"/>
</dbReference>
<dbReference type="Pfam" id="PF07653">
    <property type="entry name" value="SH3_2"/>
    <property type="match status" value="1"/>
</dbReference>
<keyword evidence="17" id="KW-1185">Reference proteome</keyword>
<evidence type="ECO:0000259" key="10">
    <source>
        <dbReference type="PROSITE" id="PS50002"/>
    </source>
</evidence>
<dbReference type="PROSITE" id="PS50010">
    <property type="entry name" value="DH_2"/>
    <property type="match status" value="1"/>
</dbReference>
<dbReference type="InterPro" id="IPR036028">
    <property type="entry name" value="SH3-like_dom_sf"/>
</dbReference>
<dbReference type="InterPro" id="IPR035899">
    <property type="entry name" value="DBL_dom_sf"/>
</dbReference>
<dbReference type="InterPro" id="IPR035740">
    <property type="entry name" value="Intersectin-2_SH3_4"/>
</dbReference>
<dbReference type="PROSITE" id="PS50002">
    <property type="entry name" value="SH3"/>
    <property type="match status" value="5"/>
</dbReference>
<feature type="domain" description="SH3" evidence="10">
    <location>
        <begin position="964"/>
        <end position="1022"/>
    </location>
</feature>
<evidence type="ECO:0000313" key="16">
    <source>
        <dbReference type="EMBL" id="CAI9174626.1"/>
    </source>
</evidence>
<dbReference type="CDD" id="cd11990">
    <property type="entry name" value="SH3_Intersectin2_2"/>
    <property type="match status" value="1"/>
</dbReference>
<evidence type="ECO:0000256" key="2">
    <source>
        <dbReference type="ARBA" id="ARBA00022443"/>
    </source>
</evidence>
<dbReference type="PRINTS" id="PR00499">
    <property type="entry name" value="P67PHOX"/>
</dbReference>
<dbReference type="InterPro" id="IPR002048">
    <property type="entry name" value="EF_hand_dom"/>
</dbReference>
<keyword evidence="5" id="KW-0479">Metal-binding</keyword>
<dbReference type="InterPro" id="IPR051480">
    <property type="entry name" value="Endocytic_GEF_Adapter"/>
</dbReference>
<dbReference type="SUPFAM" id="SSF50044">
    <property type="entry name" value="SH3-domain"/>
    <property type="match status" value="5"/>
</dbReference>
<evidence type="ECO:0000256" key="7">
    <source>
        <dbReference type="PROSITE-ProRule" id="PRU00192"/>
    </source>
</evidence>
<feature type="region of interest" description="Disordered" evidence="9">
    <location>
        <begin position="342"/>
        <end position="400"/>
    </location>
</feature>
<dbReference type="CDD" id="cd13264">
    <property type="entry name" value="PH_ITSN"/>
    <property type="match status" value="1"/>
</dbReference>
<evidence type="ECO:0000256" key="3">
    <source>
        <dbReference type="ARBA" id="ARBA00022490"/>
    </source>
</evidence>
<dbReference type="Pfam" id="PF00018">
    <property type="entry name" value="SH3_1"/>
    <property type="match status" value="2"/>
</dbReference>
<dbReference type="PROSITE" id="PS50222">
    <property type="entry name" value="EF_HAND_2"/>
    <property type="match status" value="2"/>
</dbReference>
<feature type="domain" description="EF-hand" evidence="15">
    <location>
        <begin position="278"/>
        <end position="313"/>
    </location>
</feature>
<dbReference type="InterPro" id="IPR001452">
    <property type="entry name" value="SH3_domain"/>
</dbReference>
<dbReference type="InterPro" id="IPR035741">
    <property type="entry name" value="Intersectin-2_SH3_5"/>
</dbReference>
<dbReference type="InterPro" id="IPR035737">
    <property type="entry name" value="Intersectin-2_SH3_1"/>
</dbReference>
<dbReference type="Gene3D" id="1.20.900.10">
    <property type="entry name" value="Dbl homology (DH) domain"/>
    <property type="match status" value="1"/>
</dbReference>
<keyword evidence="3" id="KW-0963">Cytoplasm</keyword>
<keyword evidence="4" id="KW-0254">Endocytosis</keyword>
<feature type="domain" description="SH3" evidence="10">
    <location>
        <begin position="1110"/>
        <end position="1169"/>
    </location>
</feature>
<feature type="region of interest" description="Disordered" evidence="9">
    <location>
        <begin position="811"/>
        <end position="835"/>
    </location>
</feature>
<accession>A0ABN8ZNW8</accession>
<feature type="domain" description="EH" evidence="14">
    <location>
        <begin position="22"/>
        <end position="110"/>
    </location>
</feature>
<feature type="domain" description="SH3" evidence="10">
    <location>
        <begin position="881"/>
        <end position="939"/>
    </location>
</feature>
<dbReference type="Gene3D" id="2.30.29.30">
    <property type="entry name" value="Pleckstrin-homology domain (PH domain)/Phosphotyrosine-binding domain (PTB)"/>
    <property type="match status" value="1"/>
</dbReference>
<dbReference type="PANTHER" id="PTHR46006:SF6">
    <property type="entry name" value="INTERSECTIN-2 ISOFORM X1"/>
    <property type="match status" value="1"/>
</dbReference>
<evidence type="ECO:0000256" key="1">
    <source>
        <dbReference type="ARBA" id="ARBA00004496"/>
    </source>
</evidence>
<dbReference type="InterPro" id="IPR018247">
    <property type="entry name" value="EF_Hand_1_Ca_BS"/>
</dbReference>
<feature type="domain" description="PH" evidence="11">
    <location>
        <begin position="1417"/>
        <end position="1527"/>
    </location>
</feature>
<dbReference type="CDD" id="cd11994">
    <property type="entry name" value="SH3_Intersectin2_4"/>
    <property type="match status" value="1"/>
</dbReference>
<dbReference type="InterPro" id="IPR035892">
    <property type="entry name" value="C2_domain_sf"/>
</dbReference>
<evidence type="ECO:0000256" key="5">
    <source>
        <dbReference type="ARBA" id="ARBA00022723"/>
    </source>
</evidence>
<feature type="compositionally biased region" description="Low complexity" evidence="9">
    <location>
        <begin position="217"/>
        <end position="226"/>
    </location>
</feature>
<keyword evidence="8" id="KW-0175">Coiled coil</keyword>
<sequence>MMAQFPTAMNGGPNMWAITSEERTKHDKQFDNLKPSGGYITGDQARTFFLQSGLPAPVLAEIWALSDLNKDGKMDQQEFSIAMKLIKLKLQGQQLPVVLPPIMKQPPMFSPLISARFGMGSMPNLSIPQSLPPVAPIATPLSSATSGTTLPPLMMPAPLVPSVSTSSLPNGTTSLIQPLSIPYSSSTLPHTSSYSLMMGGFGGANIQKAQSLIDLGSSSSTSSTASLPGNSPKTGTSEWAVPQPSRLKYRQKFNSLDKSMSGYLSGFQARNALLQSNLSQTQLATIWTLADIDGDGQLKAEEFILAMHLTDMAKAGQPLPLALPPELVPPSFRGGKQIDSINGTLPSYQKTQDEEPQKKLPVTFEDKRKANYERGNMELEKRRQAMMEQQQREAERKAQKEKEEWERKQRELQEQEWKKQLELEKRLEKQRELERQREEERRKEIERREAAKQELERQRRLEWERIRRQELLSRRNREQEEIVRLNSKKKSLHLELEALNGKHQQISGRLQDIRLRKQTQKTELEVLDKQCDLEIMEIKQLQQELQEYQNKLIYLVPEKQLLNERIKNMQLSNTPDLGVSLLHKKSLEKEELCQRLKEQLDALEKETASKLSEMDSFNNELKCGNMDDSVLQCLLSLLSCLNNLFLLLKELRESYNTQQLAIEQLYKIKRDKLREIERKRSELIQKKKLEDEATRKAKQGKENLWKENLRKEEEEKQKRLQEEKAQEKVQEVERKAEEKQSEPAGTLVNYRALYRFEARNHDEMSFNSGDIIQVDEKTVGEPGWLYGSFQGNFGWFPCNYVEKVTSSEKSVSPKKALLPPTVSATSTSESLSSNQPASVTDYQNVSFSNLSVNTSWQKKSAFTRTVSPVSVSPIHGQGQVVENLKAQALCSWTAKKENHLNFSKHDIITVLEQQENWWFGEVHGGRGWFPKSYVKIIPGSEVKREEPEALYASVNKKPTSAACTVGEEYIALYSYSSVEPGDLTFTEGEEILVTQKDGEWWTGSIGDRTGIFPSNYVKPKDQEGFGSASKSGTSNKKPEIAQVTSAYAASGSEQLSLAPGQLILILKKNTSGWWQGELQARGKKRQKGWFPASHVKLLGPSSERTTPAFHPVCQVIAMYDYTANNEDELSFSKGQLINVLNKDDPDWWQGEISGVTGLFPSNYVKMTTDADPSQQWCADLQTLDTMQPVERKRQGYIHELIETEERYVDDLQLVVEVFQKRMTEPGFLTEGEMALIFVNWKELIMANTKLLKALRVRKKTGGEKMPVHMIGDILAAELSHMQAYIRFCSCQLNGAALLQQKTDEHADFKEFLKKLASDPRCKGMPLSSFLLKPMQRITRYPLLIRSILENTPENHVDHSSLKLALERAEELCSQVNEGVREKENSDRLEWIQTHVQCDGLAEQLVFNSLTNCLGPRKLLHSGKLYKTKSNKELHGFLFNDFLLLTYMVKQFAVSSASEKLFSSKSNAQFKMYKTPIFLNEALVKLPTDPSSDEPVFHISHIDRVYTLRTDNINERTAWVQKIKAASEQYIDTEKKKREKAYQARSQKSSGIGRLMVHVIEATELKACKPNGKSNPYCEISMGSQSYTTRTLQDTLNPKWNFNCQFFIKDLYQDVLCLTMFDRDQFSPDDFLGRTEVPVAKIRTEQESKGPTTRRLLLHEVPTGEVWVRFDLQLFEQKTLL</sequence>
<dbReference type="InterPro" id="IPR035738">
    <property type="entry name" value="Intersectin-2_SH3_2"/>
</dbReference>
<dbReference type="SMART" id="SM00325">
    <property type="entry name" value="RhoGEF"/>
    <property type="match status" value="1"/>
</dbReference>
<keyword evidence="6" id="KW-0106">Calcium</keyword>
<dbReference type="Pfam" id="PF16652">
    <property type="entry name" value="PH_13"/>
    <property type="match status" value="1"/>
</dbReference>
<evidence type="ECO:0000259" key="15">
    <source>
        <dbReference type="PROSITE" id="PS50222"/>
    </source>
</evidence>
<evidence type="ECO:0000256" key="4">
    <source>
        <dbReference type="ARBA" id="ARBA00022583"/>
    </source>
</evidence>
<protein>
    <recommendedName>
        <fullName evidence="18">Intersectin-2</fullName>
    </recommendedName>
</protein>
<evidence type="ECO:0000259" key="13">
    <source>
        <dbReference type="PROSITE" id="PS50010"/>
    </source>
</evidence>
<feature type="compositionally biased region" description="Polar residues" evidence="9">
    <location>
        <begin position="227"/>
        <end position="237"/>
    </location>
</feature>
<evidence type="ECO:0000256" key="9">
    <source>
        <dbReference type="SAM" id="MobiDB-lite"/>
    </source>
</evidence>
<dbReference type="InterPro" id="IPR001849">
    <property type="entry name" value="PH_domain"/>
</dbReference>
<dbReference type="Pfam" id="PF00168">
    <property type="entry name" value="C2"/>
    <property type="match status" value="1"/>
</dbReference>
<keyword evidence="2 7" id="KW-0728">SH3 domain</keyword>
<reference evidence="16" key="1">
    <citation type="submission" date="2023-04" db="EMBL/GenBank/DDBJ databases">
        <authorList>
            <consortium name="ELIXIR-Norway"/>
        </authorList>
    </citation>
    <scope>NUCLEOTIDE SEQUENCE [LARGE SCALE GENOMIC DNA]</scope>
</reference>
<evidence type="ECO:0000259" key="11">
    <source>
        <dbReference type="PROSITE" id="PS50003"/>
    </source>
</evidence>
<dbReference type="SMART" id="SM00054">
    <property type="entry name" value="EFh"/>
    <property type="match status" value="2"/>
</dbReference>
<evidence type="ECO:0008006" key="18">
    <source>
        <dbReference type="Google" id="ProtNLM"/>
    </source>
</evidence>
<feature type="coiled-coil region" evidence="8">
    <location>
        <begin position="586"/>
        <end position="620"/>
    </location>
</feature>
<dbReference type="InterPro" id="IPR035739">
    <property type="entry name" value="Intersectin-2_SH3_3"/>
</dbReference>
<dbReference type="SMART" id="SM00326">
    <property type="entry name" value="SH3"/>
    <property type="match status" value="5"/>
</dbReference>
<dbReference type="CDD" id="cd08375">
    <property type="entry name" value="C2_Intersectin"/>
    <property type="match status" value="1"/>
</dbReference>
<dbReference type="Gene3D" id="2.60.40.150">
    <property type="entry name" value="C2 domain"/>
    <property type="match status" value="1"/>
</dbReference>
<dbReference type="CDD" id="cd00160">
    <property type="entry name" value="RhoGEF"/>
    <property type="match status" value="1"/>
</dbReference>
<feature type="domain" description="EH" evidence="14">
    <location>
        <begin position="245"/>
        <end position="334"/>
    </location>
</feature>
<name>A0ABN8ZNW8_RANTA</name>
<comment type="subcellular location">
    <subcellularLocation>
        <location evidence="1">Cytoplasm</location>
    </subcellularLocation>
</comment>
<feature type="compositionally biased region" description="Basic and acidic residues" evidence="9">
    <location>
        <begin position="351"/>
        <end position="400"/>
    </location>
</feature>
<dbReference type="PROSITE" id="PS50031">
    <property type="entry name" value="EH"/>
    <property type="match status" value="2"/>
</dbReference>
<dbReference type="InterPro" id="IPR000261">
    <property type="entry name" value="EH_dom"/>
</dbReference>
<dbReference type="CDD" id="cd11996">
    <property type="entry name" value="SH3_Intersectin2_5"/>
    <property type="match status" value="1"/>
</dbReference>
<feature type="domain" description="DH" evidence="13">
    <location>
        <begin position="1192"/>
        <end position="1378"/>
    </location>
</feature>
<proteinExistence type="predicted"/>
<organism evidence="16 17">
    <name type="scientific">Rangifer tarandus platyrhynchus</name>
    <name type="common">Svalbard reindeer</name>
    <dbReference type="NCBI Taxonomy" id="3082113"/>
    <lineage>
        <taxon>Eukaryota</taxon>
        <taxon>Metazoa</taxon>
        <taxon>Chordata</taxon>
        <taxon>Craniata</taxon>
        <taxon>Vertebrata</taxon>
        <taxon>Euteleostomi</taxon>
        <taxon>Mammalia</taxon>
        <taxon>Eutheria</taxon>
        <taxon>Laurasiatheria</taxon>
        <taxon>Artiodactyla</taxon>
        <taxon>Ruminantia</taxon>
        <taxon>Pecora</taxon>
        <taxon>Cervidae</taxon>
        <taxon>Odocoileinae</taxon>
        <taxon>Rangifer</taxon>
    </lineage>
</organism>
<dbReference type="EMBL" id="OX459940">
    <property type="protein sequence ID" value="CAI9174626.1"/>
    <property type="molecule type" value="Genomic_DNA"/>
</dbReference>
<dbReference type="PROSITE" id="PS00018">
    <property type="entry name" value="EF_HAND_1"/>
    <property type="match status" value="1"/>
</dbReference>
<dbReference type="Gene3D" id="1.10.238.10">
    <property type="entry name" value="EF-hand"/>
    <property type="match status" value="2"/>
</dbReference>
<dbReference type="InterPro" id="IPR011992">
    <property type="entry name" value="EF-hand-dom_pair"/>
</dbReference>
<feature type="domain" description="EF-hand" evidence="15">
    <location>
        <begin position="54"/>
        <end position="89"/>
    </location>
</feature>
<dbReference type="SMART" id="SM00027">
    <property type="entry name" value="EH"/>
    <property type="match status" value="2"/>
</dbReference>
<dbReference type="InterPro" id="IPR000219">
    <property type="entry name" value="DH_dom"/>
</dbReference>
<feature type="domain" description="SH3" evidence="10">
    <location>
        <begin position="745"/>
        <end position="806"/>
    </location>
</feature>
<dbReference type="InterPro" id="IPR011993">
    <property type="entry name" value="PH-like_dom_sf"/>
</dbReference>
<dbReference type="SUPFAM" id="SSF50729">
    <property type="entry name" value="PH domain-like"/>
    <property type="match status" value="1"/>
</dbReference>
<evidence type="ECO:0000259" key="12">
    <source>
        <dbReference type="PROSITE" id="PS50004"/>
    </source>
</evidence>